<reference evidence="1" key="1">
    <citation type="submission" date="2019-04" db="EMBL/GenBank/DDBJ databases">
        <authorList>
            <consortium name="Science for Life Laboratories"/>
        </authorList>
    </citation>
    <scope>NUCLEOTIDE SEQUENCE</scope>
    <source>
        <strain evidence="1">MBLW1</strain>
    </source>
</reference>
<dbReference type="RefSeq" id="WP_162659386.1">
    <property type="nucleotide sequence ID" value="NZ_LR593887.1"/>
</dbReference>
<protein>
    <submittedName>
        <fullName evidence="1">Uncharacterized protein</fullName>
    </submittedName>
</protein>
<dbReference type="EMBL" id="LR593887">
    <property type="protein sequence ID" value="VTS05937.1"/>
    <property type="molecule type" value="Genomic_DNA"/>
</dbReference>
<dbReference type="Pfam" id="PF13671">
    <property type="entry name" value="AAA_33"/>
    <property type="match status" value="1"/>
</dbReference>
<dbReference type="InterPro" id="IPR027417">
    <property type="entry name" value="P-loop_NTPase"/>
</dbReference>
<dbReference type="Proteomes" id="UP000464378">
    <property type="component" value="Chromosome"/>
</dbReference>
<evidence type="ECO:0000313" key="2">
    <source>
        <dbReference type="Proteomes" id="UP000464378"/>
    </source>
</evidence>
<dbReference type="PANTHER" id="PTHR37807:SF3">
    <property type="entry name" value="OS07G0160300 PROTEIN"/>
    <property type="match status" value="1"/>
</dbReference>
<accession>A0A6C2YSG7</accession>
<gene>
    <name evidence="1" type="ORF">GMBLW1_49060</name>
</gene>
<organism evidence="1">
    <name type="scientific">Tuwongella immobilis</name>
    <dbReference type="NCBI Taxonomy" id="692036"/>
    <lineage>
        <taxon>Bacteria</taxon>
        <taxon>Pseudomonadati</taxon>
        <taxon>Planctomycetota</taxon>
        <taxon>Planctomycetia</taxon>
        <taxon>Gemmatales</taxon>
        <taxon>Gemmataceae</taxon>
        <taxon>Tuwongella</taxon>
    </lineage>
</organism>
<dbReference type="InParanoid" id="A0A6C2YSG7"/>
<keyword evidence="2" id="KW-1185">Reference proteome</keyword>
<dbReference type="SUPFAM" id="SSF52540">
    <property type="entry name" value="P-loop containing nucleoside triphosphate hydrolases"/>
    <property type="match status" value="1"/>
</dbReference>
<dbReference type="AlphaFoldDB" id="A0A6C2YSG7"/>
<name>A0A6C2YSG7_9BACT</name>
<proteinExistence type="predicted"/>
<dbReference type="Gene3D" id="3.40.50.300">
    <property type="entry name" value="P-loop containing nucleotide triphosphate hydrolases"/>
    <property type="match status" value="1"/>
</dbReference>
<evidence type="ECO:0000313" key="1">
    <source>
        <dbReference type="EMBL" id="VIP04287.1"/>
    </source>
</evidence>
<dbReference type="PANTHER" id="PTHR37807">
    <property type="entry name" value="OS07G0160300 PROTEIN"/>
    <property type="match status" value="1"/>
</dbReference>
<sequence length="187" mass="20913">MIVVFAGLPGSGKSTLARGLAERFSGILLNKDDLRAKIFPAEKIEYSRDQDDWVMDTIHRLVLFYKRRDPHLWIVLDGRTYSRSSQIEQLHRWARDWASPWRLIECTCSDAVAEQRIAADVASGAHPAKNRTVAMLRQVRQHAEPIADADIRIDTTLHTPEELLAGLVAQLTASGGATDQWNLGGAE</sequence>
<dbReference type="EMBL" id="LR586016">
    <property type="protein sequence ID" value="VIP04287.1"/>
    <property type="molecule type" value="Genomic_DNA"/>
</dbReference>
<dbReference type="KEGG" id="tim:GMBLW1_49060"/>